<proteinExistence type="predicted"/>
<gene>
    <name evidence="3" type="ORF">Poly21_51640</name>
</gene>
<comment type="caution">
    <text evidence="3">The sequence shown here is derived from an EMBL/GenBank/DDBJ whole genome shotgun (WGS) entry which is preliminary data.</text>
</comment>
<dbReference type="Proteomes" id="UP000319908">
    <property type="component" value="Unassembled WGS sequence"/>
</dbReference>
<evidence type="ECO:0000256" key="1">
    <source>
        <dbReference type="SAM" id="MobiDB-lite"/>
    </source>
</evidence>
<protein>
    <submittedName>
        <fullName evidence="3">Uncharacterized protein</fullName>
    </submittedName>
</protein>
<sequence>MAGPPNPYQTSSAIEDSDPHVENSLGKPMASFVGVLLGGISAGLIAEMLALITIVLPMNNLTSLSGTFYAFLLISMPPTASLCGALAGITVGCLHDHPLRWLMGLVVGALPVAIVSSQAYDSILADDGELTLIPIILVSVIMLTATFAAVFFVSRVLESVEQQRTTGRVDAKS</sequence>
<keyword evidence="4" id="KW-1185">Reference proteome</keyword>
<dbReference type="EMBL" id="SJPU01000004">
    <property type="protein sequence ID" value="TWU10194.1"/>
    <property type="molecule type" value="Genomic_DNA"/>
</dbReference>
<evidence type="ECO:0000256" key="2">
    <source>
        <dbReference type="SAM" id="Phobius"/>
    </source>
</evidence>
<keyword evidence="2" id="KW-0812">Transmembrane</keyword>
<reference evidence="3 4" key="1">
    <citation type="journal article" date="2020" name="Antonie Van Leeuwenhoek">
        <title>Rhodopirellula heiligendammensis sp. nov., Rhodopirellula pilleata sp. nov., and Rhodopirellula solitaria sp. nov. isolated from natural or artificial marine surfaces in Northern Germany and California, USA, and emended description of the genus Rhodopirellula.</title>
        <authorList>
            <person name="Kallscheuer N."/>
            <person name="Wiegand S."/>
            <person name="Jogler M."/>
            <person name="Boedeker C."/>
            <person name="Peeters S.H."/>
            <person name="Rast P."/>
            <person name="Heuer A."/>
            <person name="Jetten M.S.M."/>
            <person name="Rohde M."/>
            <person name="Jogler C."/>
        </authorList>
    </citation>
    <scope>NUCLEOTIDE SEQUENCE [LARGE SCALE GENOMIC DNA]</scope>
    <source>
        <strain evidence="3 4">Poly21</strain>
    </source>
</reference>
<keyword evidence="2" id="KW-1133">Transmembrane helix</keyword>
<dbReference type="RefSeq" id="WP_146409629.1">
    <property type="nucleotide sequence ID" value="NZ_SJPU01000004.1"/>
</dbReference>
<evidence type="ECO:0000313" key="3">
    <source>
        <dbReference type="EMBL" id="TWU10194.1"/>
    </source>
</evidence>
<feature type="transmembrane region" description="Helical" evidence="2">
    <location>
        <begin position="32"/>
        <end position="56"/>
    </location>
</feature>
<name>A0A5C6BIB8_9BACT</name>
<feature type="region of interest" description="Disordered" evidence="1">
    <location>
        <begin position="1"/>
        <end position="21"/>
    </location>
</feature>
<feature type="transmembrane region" description="Helical" evidence="2">
    <location>
        <begin position="101"/>
        <end position="120"/>
    </location>
</feature>
<keyword evidence="2" id="KW-0472">Membrane</keyword>
<organism evidence="3 4">
    <name type="scientific">Allorhodopirellula heiligendammensis</name>
    <dbReference type="NCBI Taxonomy" id="2714739"/>
    <lineage>
        <taxon>Bacteria</taxon>
        <taxon>Pseudomonadati</taxon>
        <taxon>Planctomycetota</taxon>
        <taxon>Planctomycetia</taxon>
        <taxon>Pirellulales</taxon>
        <taxon>Pirellulaceae</taxon>
        <taxon>Allorhodopirellula</taxon>
    </lineage>
</organism>
<feature type="transmembrane region" description="Helical" evidence="2">
    <location>
        <begin position="68"/>
        <end position="94"/>
    </location>
</feature>
<feature type="transmembrane region" description="Helical" evidence="2">
    <location>
        <begin position="132"/>
        <end position="154"/>
    </location>
</feature>
<dbReference type="AlphaFoldDB" id="A0A5C6BIB8"/>
<accession>A0A5C6BIB8</accession>
<evidence type="ECO:0000313" key="4">
    <source>
        <dbReference type="Proteomes" id="UP000319908"/>
    </source>
</evidence>